<evidence type="ECO:0000313" key="1">
    <source>
        <dbReference type="EMBL" id="MOY35491.1"/>
    </source>
</evidence>
<proteinExistence type="predicted"/>
<protein>
    <submittedName>
        <fullName evidence="1">Uncharacterized protein</fullName>
    </submittedName>
</protein>
<dbReference type="OrthoDB" id="6135810at2759"/>
<dbReference type="VEuPathDB" id="VectorBase:ISCP_023339"/>
<sequence>MEFATKEITDEVDDLLKIIEELKLKSVVPTLLESSLSKLLVLKHQLKDDQFLGTNGNKDAVQELARIVLDITYCRENRLADNDFSDSDSLERVNAIIRSLEHVENITKHMGFETVVEGLGKELAECIEWRKGALVYMFCQSKEGDDEQWLQDNRATFLKLLEQGVAHLTEMLNVRRPIRADDTTVLPGSADALELLQKGIFSDVHALSLMYAGEMCYWLVTYSDKWDLPLESATALPTGVQLLRGYIGAVEGPLQDAGWNCARAKQLLSELTQRQEL</sequence>
<dbReference type="PANTHER" id="PTHR28494:SF1">
    <property type="entry name" value="RAB7A-INTERACTING MON1-CCZ1 COMPLEX SUBUNIT 1"/>
    <property type="match status" value="1"/>
</dbReference>
<dbReference type="AlphaFoldDB" id="A0A4D5RFX6"/>
<name>A0A4D5RFX6_IXOSC</name>
<organism evidence="1">
    <name type="scientific">Ixodes scapularis</name>
    <name type="common">Black-legged tick</name>
    <name type="synonym">Deer tick</name>
    <dbReference type="NCBI Taxonomy" id="6945"/>
    <lineage>
        <taxon>Eukaryota</taxon>
        <taxon>Metazoa</taxon>
        <taxon>Ecdysozoa</taxon>
        <taxon>Arthropoda</taxon>
        <taxon>Chelicerata</taxon>
        <taxon>Arachnida</taxon>
        <taxon>Acari</taxon>
        <taxon>Parasitiformes</taxon>
        <taxon>Ixodida</taxon>
        <taxon>Ixodoidea</taxon>
        <taxon>Ixodidae</taxon>
        <taxon>Ixodinae</taxon>
        <taxon>Ixodes</taxon>
    </lineage>
</organism>
<accession>A0A4D5RFX6</accession>
<reference evidence="1" key="1">
    <citation type="submission" date="2019-04" db="EMBL/GenBank/DDBJ databases">
        <title>An insight into the mialome of Ixodes scapularis.</title>
        <authorList>
            <person name="Ribeiro J.M."/>
            <person name="Mather T.N."/>
            <person name="Karim S."/>
        </authorList>
    </citation>
    <scope>NUCLEOTIDE SEQUENCE</scope>
</reference>
<dbReference type="EMBL" id="GHJT01001520">
    <property type="protein sequence ID" value="MOY35491.1"/>
    <property type="molecule type" value="Transcribed_RNA"/>
</dbReference>
<dbReference type="InterPro" id="IPR037657">
    <property type="entry name" value="RIMC1"/>
</dbReference>
<dbReference type="GO" id="GO:0000423">
    <property type="term" value="P:mitophagy"/>
    <property type="evidence" value="ECO:0007669"/>
    <property type="project" value="InterPro"/>
</dbReference>
<dbReference type="Pfam" id="PF17716">
    <property type="entry name" value="RIMC1"/>
    <property type="match status" value="1"/>
</dbReference>
<dbReference type="PANTHER" id="PTHR28494">
    <property type="entry name" value="UPF0600 PROTEIN C5ORF51"/>
    <property type="match status" value="1"/>
</dbReference>
<feature type="non-terminal residue" evidence="1">
    <location>
        <position position="277"/>
    </location>
</feature>